<evidence type="ECO:0000313" key="2">
    <source>
        <dbReference type="Proteomes" id="UP001595729"/>
    </source>
</evidence>
<dbReference type="Proteomes" id="UP001595729">
    <property type="component" value="Unassembled WGS sequence"/>
</dbReference>
<organism evidence="1 2">
    <name type="scientific">Hydrogenophaga luteola</name>
    <dbReference type="NCBI Taxonomy" id="1591122"/>
    <lineage>
        <taxon>Bacteria</taxon>
        <taxon>Pseudomonadati</taxon>
        <taxon>Pseudomonadota</taxon>
        <taxon>Betaproteobacteria</taxon>
        <taxon>Burkholderiales</taxon>
        <taxon>Comamonadaceae</taxon>
        <taxon>Hydrogenophaga</taxon>
    </lineage>
</organism>
<dbReference type="RefSeq" id="WP_382174699.1">
    <property type="nucleotide sequence ID" value="NZ_JBHRXX010000005.1"/>
</dbReference>
<sequence length="133" mass="14637">MNEFLSDFALQLVLGLACGVLALPFVFVRRRTALADRERLGREGKRAQGHVLEVWRDAEGWNLTYEFTPDGHTTPVRKTESYEGAQSAPAAVGATIQVAYEGHAPFYSVPVLPAPTARAHVDHPRMANFCGRS</sequence>
<protein>
    <recommendedName>
        <fullName evidence="3">DUF3592 domain-containing protein</fullName>
    </recommendedName>
</protein>
<keyword evidence="2" id="KW-1185">Reference proteome</keyword>
<evidence type="ECO:0008006" key="3">
    <source>
        <dbReference type="Google" id="ProtNLM"/>
    </source>
</evidence>
<gene>
    <name evidence="1" type="ORF">ACFOPI_13780</name>
</gene>
<comment type="caution">
    <text evidence="1">The sequence shown here is derived from an EMBL/GenBank/DDBJ whole genome shotgun (WGS) entry which is preliminary data.</text>
</comment>
<reference evidence="2" key="1">
    <citation type="journal article" date="2019" name="Int. J. Syst. Evol. Microbiol.">
        <title>The Global Catalogue of Microorganisms (GCM) 10K type strain sequencing project: providing services to taxonomists for standard genome sequencing and annotation.</title>
        <authorList>
            <consortium name="The Broad Institute Genomics Platform"/>
            <consortium name="The Broad Institute Genome Sequencing Center for Infectious Disease"/>
            <person name="Wu L."/>
            <person name="Ma J."/>
        </authorList>
    </citation>
    <scope>NUCLEOTIDE SEQUENCE [LARGE SCALE GENOMIC DNA]</scope>
    <source>
        <strain evidence="2">KCTC 42501</strain>
    </source>
</reference>
<dbReference type="EMBL" id="JBHRXX010000005">
    <property type="protein sequence ID" value="MFC3684670.1"/>
    <property type="molecule type" value="Genomic_DNA"/>
</dbReference>
<accession>A0ABV7W592</accession>
<evidence type="ECO:0000313" key="1">
    <source>
        <dbReference type="EMBL" id="MFC3684670.1"/>
    </source>
</evidence>
<proteinExistence type="predicted"/>
<name>A0ABV7W592_9BURK</name>